<evidence type="ECO:0000259" key="1">
    <source>
        <dbReference type="Pfam" id="PF05406"/>
    </source>
</evidence>
<evidence type="ECO:0000313" key="3">
    <source>
        <dbReference type="Proteomes" id="UP000094291"/>
    </source>
</evidence>
<protein>
    <recommendedName>
        <fullName evidence="1">WGR domain-containing protein</fullName>
    </recommendedName>
</protein>
<dbReference type="Pfam" id="PF05406">
    <property type="entry name" value="WGR"/>
    <property type="match status" value="1"/>
</dbReference>
<proteinExistence type="predicted"/>
<reference evidence="2 3" key="1">
    <citation type="submission" date="2016-08" db="EMBL/GenBank/DDBJ databases">
        <authorList>
            <person name="Seilhamer J.J."/>
        </authorList>
    </citation>
    <scope>NUCLEOTIDE SEQUENCE [LARGE SCALE GENOMIC DNA]</scope>
    <source>
        <strain evidence="2 3">PH27A</strain>
    </source>
</reference>
<dbReference type="STRING" id="197479.BFW38_10580"/>
<feature type="domain" description="WGR" evidence="1">
    <location>
        <begin position="6"/>
        <end position="52"/>
    </location>
</feature>
<dbReference type="SUPFAM" id="SSF142921">
    <property type="entry name" value="WGR domain-like"/>
    <property type="match status" value="1"/>
</dbReference>
<dbReference type="AlphaFoldDB" id="A0A1E2VA74"/>
<dbReference type="InterPro" id="IPR036930">
    <property type="entry name" value="WGR_dom_sf"/>
</dbReference>
<dbReference type="EMBL" id="MDTQ01000001">
    <property type="protein sequence ID" value="ODC03918.1"/>
    <property type="molecule type" value="Genomic_DNA"/>
</dbReference>
<organism evidence="2 3">
    <name type="scientific">Terasakiispira papahanaumokuakeensis</name>
    <dbReference type="NCBI Taxonomy" id="197479"/>
    <lineage>
        <taxon>Bacteria</taxon>
        <taxon>Pseudomonadati</taxon>
        <taxon>Pseudomonadota</taxon>
        <taxon>Gammaproteobacteria</taxon>
        <taxon>Oceanospirillales</taxon>
        <taxon>Terasakiispira</taxon>
    </lineage>
</organism>
<dbReference type="InterPro" id="IPR008893">
    <property type="entry name" value="WGR_domain"/>
</dbReference>
<gene>
    <name evidence="2" type="ORF">BFW38_10580</name>
</gene>
<name>A0A1E2VA74_9GAMM</name>
<comment type="caution">
    <text evidence="2">The sequence shown here is derived from an EMBL/GenBank/DDBJ whole genome shotgun (WGS) entry which is preliminary data.</text>
</comment>
<evidence type="ECO:0000313" key="2">
    <source>
        <dbReference type="EMBL" id="ODC03918.1"/>
    </source>
</evidence>
<dbReference type="InterPro" id="IPR049809">
    <property type="entry name" value="YehF/YfeS-like_WGR"/>
</dbReference>
<keyword evidence="3" id="KW-1185">Reference proteome</keyword>
<dbReference type="OrthoDB" id="6166956at2"/>
<dbReference type="RefSeq" id="WP_068998560.1">
    <property type="nucleotide sequence ID" value="NZ_MDTQ01000001.1"/>
</dbReference>
<accession>A0A1E2VA74</accession>
<sequence length="93" mass="10835">MIVRWENEHDYYLAHLHQDMFGDWVLTRVWGQIGTQFGGIKHTLVSSLDEASILLDDIRHIQESRGMHKVLEADALESLPEPVRAQLQRELPF</sequence>
<dbReference type="CDD" id="cd07996">
    <property type="entry name" value="WGR_MMR_like"/>
    <property type="match status" value="1"/>
</dbReference>
<dbReference type="Proteomes" id="UP000094291">
    <property type="component" value="Unassembled WGS sequence"/>
</dbReference>